<organism evidence="6 7">
    <name type="scientific">Rhodoglobus aureus</name>
    <dbReference type="NCBI Taxonomy" id="191497"/>
    <lineage>
        <taxon>Bacteria</taxon>
        <taxon>Bacillati</taxon>
        <taxon>Actinomycetota</taxon>
        <taxon>Actinomycetes</taxon>
        <taxon>Micrococcales</taxon>
        <taxon>Microbacteriaceae</taxon>
        <taxon>Rhodoglobus</taxon>
    </lineage>
</organism>
<dbReference type="Pfam" id="PF00589">
    <property type="entry name" value="Phage_integrase"/>
    <property type="match status" value="1"/>
</dbReference>
<dbReference type="InterPro" id="IPR011010">
    <property type="entry name" value="DNA_brk_join_enz"/>
</dbReference>
<keyword evidence="2" id="KW-0229">DNA integration</keyword>
<evidence type="ECO:0000256" key="3">
    <source>
        <dbReference type="ARBA" id="ARBA00023125"/>
    </source>
</evidence>
<dbReference type="InterPro" id="IPR013762">
    <property type="entry name" value="Integrase-like_cat_sf"/>
</dbReference>
<evidence type="ECO:0000256" key="1">
    <source>
        <dbReference type="ARBA" id="ARBA00008857"/>
    </source>
</evidence>
<keyword evidence="7" id="KW-1185">Reference proteome</keyword>
<dbReference type="InterPro" id="IPR053876">
    <property type="entry name" value="Phage_int_M"/>
</dbReference>
<dbReference type="SUPFAM" id="SSF56349">
    <property type="entry name" value="DNA breaking-rejoining enzymes"/>
    <property type="match status" value="1"/>
</dbReference>
<reference evidence="6 7" key="1">
    <citation type="journal article" date="2019" name="Int. J. Syst. Evol. Microbiol.">
        <title>The Global Catalogue of Microorganisms (GCM) 10K type strain sequencing project: providing services to taxonomists for standard genome sequencing and annotation.</title>
        <authorList>
            <consortium name="The Broad Institute Genomics Platform"/>
            <consortium name="The Broad Institute Genome Sequencing Center for Infectious Disease"/>
            <person name="Wu L."/>
            <person name="Ma J."/>
        </authorList>
    </citation>
    <scope>NUCLEOTIDE SEQUENCE [LARGE SCALE GENOMIC DNA]</scope>
    <source>
        <strain evidence="6 7">JCM 12762</strain>
    </source>
</reference>
<keyword evidence="3" id="KW-0238">DNA-binding</keyword>
<dbReference type="InterPro" id="IPR002104">
    <property type="entry name" value="Integrase_catalytic"/>
</dbReference>
<dbReference type="EMBL" id="BAAAKW010000024">
    <property type="protein sequence ID" value="GAA1214765.1"/>
    <property type="molecule type" value="Genomic_DNA"/>
</dbReference>
<dbReference type="InterPro" id="IPR050808">
    <property type="entry name" value="Phage_Integrase"/>
</dbReference>
<dbReference type="Gene3D" id="1.10.150.130">
    <property type="match status" value="1"/>
</dbReference>
<protein>
    <recommendedName>
        <fullName evidence="5">Tyr recombinase domain-containing protein</fullName>
    </recommendedName>
</protein>
<dbReference type="Gene3D" id="1.10.443.10">
    <property type="entry name" value="Intergrase catalytic core"/>
    <property type="match status" value="1"/>
</dbReference>
<evidence type="ECO:0000313" key="6">
    <source>
        <dbReference type="EMBL" id="GAA1214765.1"/>
    </source>
</evidence>
<keyword evidence="4" id="KW-0233">DNA recombination</keyword>
<evidence type="ECO:0000259" key="5">
    <source>
        <dbReference type="PROSITE" id="PS51898"/>
    </source>
</evidence>
<dbReference type="PROSITE" id="PS51898">
    <property type="entry name" value="TYR_RECOMBINASE"/>
    <property type="match status" value="1"/>
</dbReference>
<proteinExistence type="inferred from homology"/>
<evidence type="ECO:0000313" key="7">
    <source>
        <dbReference type="Proteomes" id="UP001500943"/>
    </source>
</evidence>
<comment type="caution">
    <text evidence="6">The sequence shown here is derived from an EMBL/GenBank/DDBJ whole genome shotgun (WGS) entry which is preliminary data.</text>
</comment>
<accession>A0ABN1VL62</accession>
<name>A0ABN1VL62_9MICO</name>
<comment type="similarity">
    <text evidence="1">Belongs to the 'phage' integrase family.</text>
</comment>
<gene>
    <name evidence="6" type="ORF">GCM10009655_12510</name>
</gene>
<feature type="domain" description="Tyr recombinase" evidence="5">
    <location>
        <begin position="177"/>
        <end position="391"/>
    </location>
</feature>
<dbReference type="Proteomes" id="UP001500943">
    <property type="component" value="Unassembled WGS sequence"/>
</dbReference>
<evidence type="ECO:0000256" key="2">
    <source>
        <dbReference type="ARBA" id="ARBA00022908"/>
    </source>
</evidence>
<evidence type="ECO:0000256" key="4">
    <source>
        <dbReference type="ARBA" id="ARBA00023172"/>
    </source>
</evidence>
<sequence>MVRPHKPTGELGAVTYSRLASGRVQARARITLDSGEPHRLSKTADTEALALALVCAEASKLSTGAVADLTPSSTIAEACALWLIEKRRSQTVEASSIETYEATVRTVVLPACGAVTLQEMNAGRCDRIIQRVLDTRSPSAAKKLRGVLRQVLGLAIRHGALTTNPVQHVQRLPGTVKRESSLTTEQLIQIRGLLARWTRPRGPRPDANRLEDGIDIMLGTSARIGEAMALRRCDVDIDSDAPSILIASTLTQTKTDGLKRKNSPKQPRQIRRVSIPGFTVAAIRRRLDGAGPEGTAFLFVTKSGAAYSVSNFERLIRSFREDHLDELQKMGIDTEEFTPHLFRRTAATTIEREYGISLASRLLGHANENITRNSYVVSAEAVDPRTAGILDEFVGKRL</sequence>
<dbReference type="PANTHER" id="PTHR30629">
    <property type="entry name" value="PROPHAGE INTEGRASE"/>
    <property type="match status" value="1"/>
</dbReference>
<dbReference type="InterPro" id="IPR010998">
    <property type="entry name" value="Integrase_recombinase_N"/>
</dbReference>
<dbReference type="Pfam" id="PF22022">
    <property type="entry name" value="Phage_int_M"/>
    <property type="match status" value="1"/>
</dbReference>
<dbReference type="PANTHER" id="PTHR30629:SF2">
    <property type="entry name" value="PROPHAGE INTEGRASE INTS-RELATED"/>
    <property type="match status" value="1"/>
</dbReference>